<dbReference type="InterPro" id="IPR001179">
    <property type="entry name" value="PPIase_FKBP_dom"/>
</dbReference>
<dbReference type="InterPro" id="IPR046357">
    <property type="entry name" value="PPIase_dom_sf"/>
</dbReference>
<dbReference type="STRING" id="1127699.HMPREF9151_01080"/>
<sequence>MKKKSLFYLMGLLVTMLSITACGETDETTNEYPDWQSTNEAYFDSIYNEAKADTARVGSNWKIFRKWSYEESAAKHSYDHIVVKVLQKGTGSGTPLYRDTVKVHLQGRLKASVSYPKGLVFERTYTDPFNAKTASPAKRAVAGVVEGLQTALQQMRIGDRWQIFVPYQLGYNGRSATGTVLSSSQTTVSIPPYSTLVYEVTLVEFYRVGKKVPNAKAFGGW</sequence>
<evidence type="ECO:0000256" key="1">
    <source>
        <dbReference type="ARBA" id="ARBA00000971"/>
    </source>
</evidence>
<dbReference type="Gene3D" id="3.10.50.40">
    <property type="match status" value="1"/>
</dbReference>
<dbReference type="Pfam" id="PF00254">
    <property type="entry name" value="FKBP_C"/>
    <property type="match status" value="1"/>
</dbReference>
<evidence type="ECO:0000256" key="4">
    <source>
        <dbReference type="ARBA" id="ARBA00023235"/>
    </source>
</evidence>
<feature type="signal peptide" evidence="7">
    <location>
        <begin position="1"/>
        <end position="23"/>
    </location>
</feature>
<evidence type="ECO:0000259" key="8">
    <source>
        <dbReference type="PROSITE" id="PS50059"/>
    </source>
</evidence>
<feature type="domain" description="PPIase FKBP-type" evidence="8">
    <location>
        <begin position="98"/>
        <end position="206"/>
    </location>
</feature>
<keyword evidence="4 5" id="KW-0413">Isomerase</keyword>
<comment type="caution">
    <text evidence="9">The sequence shown here is derived from an EMBL/GenBank/DDBJ whole genome shotgun (WGS) entry which is preliminary data.</text>
</comment>
<dbReference type="EC" id="5.2.1.8" evidence="6"/>
<evidence type="ECO:0000256" key="6">
    <source>
        <dbReference type="RuleBase" id="RU003915"/>
    </source>
</evidence>
<proteinExistence type="inferred from homology"/>
<dbReference type="RefSeq" id="WP_009162294.1">
    <property type="nucleotide sequence ID" value="NZ_KB290987.1"/>
</dbReference>
<evidence type="ECO:0000256" key="3">
    <source>
        <dbReference type="ARBA" id="ARBA00023110"/>
    </source>
</evidence>
<reference evidence="9 10" key="1">
    <citation type="submission" date="2012-05" db="EMBL/GenBank/DDBJ databases">
        <authorList>
            <person name="Weinstock G."/>
            <person name="Sodergren E."/>
            <person name="Lobos E.A."/>
            <person name="Fulton L."/>
            <person name="Fulton R."/>
            <person name="Courtney L."/>
            <person name="Fronick C."/>
            <person name="O'Laughlin M."/>
            <person name="Godfrey J."/>
            <person name="Wilson R.M."/>
            <person name="Miner T."/>
            <person name="Farmer C."/>
            <person name="Delehaunty K."/>
            <person name="Cordes M."/>
            <person name="Minx P."/>
            <person name="Tomlinson C."/>
            <person name="Chen J."/>
            <person name="Wollam A."/>
            <person name="Pepin K.H."/>
            <person name="Bhonagiri V."/>
            <person name="Zhang X."/>
            <person name="Suruliraj S."/>
            <person name="Warren W."/>
            <person name="Mitreva M."/>
            <person name="Mardis E.R."/>
            <person name="Wilson R.K."/>
        </authorList>
    </citation>
    <scope>NUCLEOTIDE SEQUENCE [LARGE SCALE GENOMIC DNA]</scope>
    <source>
        <strain evidence="9 10">F0055</strain>
    </source>
</reference>
<keyword evidence="7" id="KW-0732">Signal</keyword>
<comment type="similarity">
    <text evidence="2 6">Belongs to the FKBP-type PPIase family.</text>
</comment>
<protein>
    <recommendedName>
        <fullName evidence="6">Peptidyl-prolyl cis-trans isomerase</fullName>
        <ecNumber evidence="6">5.2.1.8</ecNumber>
    </recommendedName>
</protein>
<gene>
    <name evidence="9" type="ORF">HMPREF9151_01080</name>
</gene>
<name>L1NDD2_9BACT</name>
<dbReference type="PATRIC" id="fig|1127699.3.peg.994"/>
<evidence type="ECO:0000256" key="2">
    <source>
        <dbReference type="ARBA" id="ARBA00006577"/>
    </source>
</evidence>
<feature type="chain" id="PRO_5003955058" description="Peptidyl-prolyl cis-trans isomerase" evidence="7">
    <location>
        <begin position="24"/>
        <end position="221"/>
    </location>
</feature>
<dbReference type="PROSITE" id="PS51257">
    <property type="entry name" value="PROKAR_LIPOPROTEIN"/>
    <property type="match status" value="1"/>
</dbReference>
<dbReference type="PANTHER" id="PTHR43811">
    <property type="entry name" value="FKBP-TYPE PEPTIDYL-PROLYL CIS-TRANS ISOMERASE FKPA"/>
    <property type="match status" value="1"/>
</dbReference>
<evidence type="ECO:0000313" key="9">
    <source>
        <dbReference type="EMBL" id="EKY01222.1"/>
    </source>
</evidence>
<evidence type="ECO:0000313" key="10">
    <source>
        <dbReference type="Proteomes" id="UP000010433"/>
    </source>
</evidence>
<dbReference type="Proteomes" id="UP000010433">
    <property type="component" value="Unassembled WGS sequence"/>
</dbReference>
<dbReference type="SUPFAM" id="SSF54534">
    <property type="entry name" value="FKBP-like"/>
    <property type="match status" value="1"/>
</dbReference>
<comment type="catalytic activity">
    <reaction evidence="1 5 6">
        <text>[protein]-peptidylproline (omega=180) = [protein]-peptidylproline (omega=0)</text>
        <dbReference type="Rhea" id="RHEA:16237"/>
        <dbReference type="Rhea" id="RHEA-COMP:10747"/>
        <dbReference type="Rhea" id="RHEA-COMP:10748"/>
        <dbReference type="ChEBI" id="CHEBI:83833"/>
        <dbReference type="ChEBI" id="CHEBI:83834"/>
        <dbReference type="EC" id="5.2.1.8"/>
    </reaction>
</comment>
<accession>L1NDD2</accession>
<dbReference type="HOGENOM" id="CLU_013615_7_1_10"/>
<dbReference type="PROSITE" id="PS50059">
    <property type="entry name" value="FKBP_PPIASE"/>
    <property type="match status" value="1"/>
</dbReference>
<evidence type="ECO:0000256" key="5">
    <source>
        <dbReference type="PROSITE-ProRule" id="PRU00277"/>
    </source>
</evidence>
<dbReference type="GO" id="GO:0003755">
    <property type="term" value="F:peptidyl-prolyl cis-trans isomerase activity"/>
    <property type="evidence" value="ECO:0007669"/>
    <property type="project" value="UniProtKB-UniRule"/>
</dbReference>
<keyword evidence="10" id="KW-1185">Reference proteome</keyword>
<organism evidence="9 10">
    <name type="scientific">Hoylesella saccharolytica F0055</name>
    <dbReference type="NCBI Taxonomy" id="1127699"/>
    <lineage>
        <taxon>Bacteria</taxon>
        <taxon>Pseudomonadati</taxon>
        <taxon>Bacteroidota</taxon>
        <taxon>Bacteroidia</taxon>
        <taxon>Bacteroidales</taxon>
        <taxon>Prevotellaceae</taxon>
        <taxon>Hoylesella</taxon>
    </lineage>
</organism>
<evidence type="ECO:0000256" key="7">
    <source>
        <dbReference type="SAM" id="SignalP"/>
    </source>
</evidence>
<keyword evidence="3 5" id="KW-0697">Rotamase</keyword>
<dbReference type="AlphaFoldDB" id="L1NDD2"/>
<dbReference type="EMBL" id="AMEP01000074">
    <property type="protein sequence ID" value="EKY01222.1"/>
    <property type="molecule type" value="Genomic_DNA"/>
</dbReference>
<dbReference type="PANTHER" id="PTHR43811:SF19">
    <property type="entry name" value="39 KDA FK506-BINDING NUCLEAR PROTEIN"/>
    <property type="match status" value="1"/>
</dbReference>